<gene>
    <name evidence="1" type="ORF">FAES_4216</name>
</gene>
<dbReference type="EMBL" id="HE796683">
    <property type="protein sequence ID" value="CCH02216.1"/>
    <property type="molecule type" value="Genomic_DNA"/>
</dbReference>
<evidence type="ECO:0000313" key="2">
    <source>
        <dbReference type="Proteomes" id="UP000011058"/>
    </source>
</evidence>
<sequence>MLNQPPPAAALVYSNTLAANDLGVAFRLALETLQLAMQPCFSQSIQITIHTHENQ</sequence>
<proteinExistence type="predicted"/>
<name>I0KDL3_9BACT</name>
<evidence type="ECO:0000313" key="1">
    <source>
        <dbReference type="EMBL" id="CCH02216.1"/>
    </source>
</evidence>
<dbReference type="KEGG" id="fae:FAES_4216"/>
<dbReference type="HOGENOM" id="CLU_3025585_0_0_10"/>
<dbReference type="STRING" id="1166018.FAES_4216"/>
<dbReference type="AlphaFoldDB" id="I0KDL3"/>
<organism evidence="1 2">
    <name type="scientific">Fibrella aestuarina BUZ 2</name>
    <dbReference type="NCBI Taxonomy" id="1166018"/>
    <lineage>
        <taxon>Bacteria</taxon>
        <taxon>Pseudomonadati</taxon>
        <taxon>Bacteroidota</taxon>
        <taxon>Cytophagia</taxon>
        <taxon>Cytophagales</taxon>
        <taxon>Spirosomataceae</taxon>
        <taxon>Fibrella</taxon>
    </lineage>
</organism>
<protein>
    <submittedName>
        <fullName evidence="1">Uncharacterized protein</fullName>
    </submittedName>
</protein>
<reference evidence="1 2" key="1">
    <citation type="journal article" date="2012" name="J. Bacteriol.">
        <title>Genome Sequence of Fibrella aestuarina BUZ 2T, a Filamentous Marine Bacterium.</title>
        <authorList>
            <person name="Filippini M."/>
            <person name="Qi W."/>
            <person name="Blom J."/>
            <person name="Goesmann A."/>
            <person name="Smits T.H."/>
            <person name="Bagheri H.C."/>
        </authorList>
    </citation>
    <scope>NUCLEOTIDE SEQUENCE [LARGE SCALE GENOMIC DNA]</scope>
    <source>
        <strain evidence="2">BUZ 2T</strain>
    </source>
</reference>
<dbReference type="Proteomes" id="UP000011058">
    <property type="component" value="Chromosome"/>
</dbReference>
<keyword evidence="2" id="KW-1185">Reference proteome</keyword>
<accession>I0KDL3</accession>